<keyword evidence="5 6" id="KW-1015">Disulfide bond</keyword>
<feature type="domain" description="EGF-like" evidence="10">
    <location>
        <begin position="105"/>
        <end position="136"/>
    </location>
</feature>
<dbReference type="PROSITE" id="PS51041">
    <property type="entry name" value="EMI"/>
    <property type="match status" value="1"/>
</dbReference>
<dbReference type="PRINTS" id="PR00011">
    <property type="entry name" value="EGFLAMININ"/>
</dbReference>
<dbReference type="SMART" id="SM00181">
    <property type="entry name" value="EGF"/>
    <property type="match status" value="6"/>
</dbReference>
<name>A0A6P8IAS3_ACTTE</name>
<dbReference type="GO" id="GO:0005044">
    <property type="term" value="F:scavenger receptor activity"/>
    <property type="evidence" value="ECO:0007669"/>
    <property type="project" value="InterPro"/>
</dbReference>
<keyword evidence="4" id="KW-0677">Repeat</keyword>
<gene>
    <name evidence="13" type="primary">LOC116297678</name>
</gene>
<feature type="disulfide bond" evidence="6">
    <location>
        <begin position="126"/>
        <end position="135"/>
    </location>
</feature>
<dbReference type="CDD" id="cd00055">
    <property type="entry name" value="EGF_Lam"/>
    <property type="match status" value="1"/>
</dbReference>
<feature type="chain" id="PRO_5027848381" evidence="9">
    <location>
        <begin position="27"/>
        <end position="593"/>
    </location>
</feature>
<dbReference type="InterPro" id="IPR000742">
    <property type="entry name" value="EGF"/>
</dbReference>
<dbReference type="Pfam" id="PF00053">
    <property type="entry name" value="EGF_laminin"/>
    <property type="match status" value="3"/>
</dbReference>
<protein>
    <submittedName>
        <fullName evidence="13">Multiple epidermal growth factor-like domains protein 11</fullName>
    </submittedName>
</protein>
<feature type="domain" description="EMI" evidence="11">
    <location>
        <begin position="32"/>
        <end position="106"/>
    </location>
</feature>
<feature type="region of interest" description="Disordered" evidence="7">
    <location>
        <begin position="543"/>
        <end position="593"/>
    </location>
</feature>
<evidence type="ECO:0000256" key="3">
    <source>
        <dbReference type="ARBA" id="ARBA00022729"/>
    </source>
</evidence>
<dbReference type="RefSeq" id="XP_031561810.1">
    <property type="nucleotide sequence ID" value="XM_031705950.1"/>
</dbReference>
<dbReference type="GeneID" id="116297678"/>
<keyword evidence="2 6" id="KW-0245">EGF-like domain</keyword>
<dbReference type="PROSITE" id="PS50026">
    <property type="entry name" value="EGF_3"/>
    <property type="match status" value="5"/>
</dbReference>
<feature type="disulfide bond" evidence="6">
    <location>
        <begin position="255"/>
        <end position="264"/>
    </location>
</feature>
<feature type="transmembrane region" description="Helical" evidence="8">
    <location>
        <begin position="381"/>
        <end position="401"/>
    </location>
</feature>
<evidence type="ECO:0000313" key="12">
    <source>
        <dbReference type="Proteomes" id="UP000515163"/>
    </source>
</evidence>
<evidence type="ECO:0000313" key="13">
    <source>
        <dbReference type="RefSeq" id="XP_031561810.1"/>
    </source>
</evidence>
<keyword evidence="8" id="KW-1133">Transmembrane helix</keyword>
<dbReference type="InterPro" id="IPR002049">
    <property type="entry name" value="LE_dom"/>
</dbReference>
<dbReference type="OrthoDB" id="5985265at2759"/>
<feature type="domain" description="EGF-like" evidence="10">
    <location>
        <begin position="230"/>
        <end position="265"/>
    </location>
</feature>
<feature type="domain" description="EGF-like" evidence="10">
    <location>
        <begin position="192"/>
        <end position="222"/>
    </location>
</feature>
<evidence type="ECO:0000256" key="8">
    <source>
        <dbReference type="SAM" id="Phobius"/>
    </source>
</evidence>
<reference evidence="13" key="1">
    <citation type="submission" date="2025-08" db="UniProtKB">
        <authorList>
            <consortium name="RefSeq"/>
        </authorList>
    </citation>
    <scope>IDENTIFICATION</scope>
    <source>
        <tissue evidence="13">Tentacle</tissue>
    </source>
</reference>
<evidence type="ECO:0000256" key="5">
    <source>
        <dbReference type="ARBA" id="ARBA00023157"/>
    </source>
</evidence>
<feature type="region of interest" description="Disordered" evidence="7">
    <location>
        <begin position="405"/>
        <end position="435"/>
    </location>
</feature>
<evidence type="ECO:0000256" key="2">
    <source>
        <dbReference type="ARBA" id="ARBA00022536"/>
    </source>
</evidence>
<dbReference type="KEGG" id="aten:116297678"/>
<dbReference type="Gene3D" id="2.170.300.10">
    <property type="entry name" value="Tie2 ligand-binding domain superfamily"/>
    <property type="match status" value="2"/>
</dbReference>
<keyword evidence="8" id="KW-0812">Transmembrane</keyword>
<keyword evidence="3 9" id="KW-0732">Signal</keyword>
<evidence type="ECO:0000259" key="10">
    <source>
        <dbReference type="PROSITE" id="PS50026"/>
    </source>
</evidence>
<dbReference type="AlphaFoldDB" id="A0A6P8IAS3"/>
<feature type="disulfide bond" evidence="6">
    <location>
        <begin position="212"/>
        <end position="221"/>
    </location>
</feature>
<feature type="signal peptide" evidence="9">
    <location>
        <begin position="1"/>
        <end position="26"/>
    </location>
</feature>
<feature type="disulfide bond" evidence="6">
    <location>
        <begin position="299"/>
        <end position="308"/>
    </location>
</feature>
<sequence>MIPGFVKVFAFSCFVIELALLAQSLANLAPNGANVCSKTVRQTYAQSYQVSYRYKSNYKCGIWNWGRCTRYRTAYRAGYRTAIGTAYRIQYQCCKGWSQVGDQCTKAICTQPCVNGTCTKPDYCSCNSGYNGKFCERDCPSHKWGPHCRHYCLCQNNAKCSPHYGVCTCTPGWEGQYCNKTCDHGYYGKSCQNNCTCPNGGTCDPVSGYCACAAGYRGQRCELQCSRGWYGHYCAVKCACLNGASCDHVNGTCNCTAGWTGDICNQKCPKETYGYRCTQTCINCEHGAICDHVTGVCDCRPGYRGKRCENVCQEGTFGQGCQGICACHSNATCSLVNGSCICTSEYTGKHCEDHIDINLQVSTDHEKHAGTDTSNPLIPSLAGGLAVVLIIVLIVLAYTFYRKKNKPHRPETTKPNEPIYASVNGPRTCSGHEETTEITDATTETNVDQETEARHVYQSPTARPIAVNVNDGNVAMETHYMDLNNQRSLESNTYQSLSSQTMKKNQLKVVVYDVPVAKKKINAYEEVTLNKNMSDESHYYKGLERPSTSRADDVNAVDMETETADQSKGGAGDRKFMKRKNCDEDESGYATPK</sequence>
<dbReference type="Proteomes" id="UP000515163">
    <property type="component" value="Unplaced"/>
</dbReference>
<evidence type="ECO:0000256" key="1">
    <source>
        <dbReference type="ARBA" id="ARBA00006373"/>
    </source>
</evidence>
<evidence type="ECO:0000256" key="6">
    <source>
        <dbReference type="PROSITE-ProRule" id="PRU00076"/>
    </source>
</evidence>
<dbReference type="PANTHER" id="PTHR24043:SF8">
    <property type="entry name" value="EGF-LIKE DOMAIN-CONTAINING PROTEIN"/>
    <property type="match status" value="1"/>
</dbReference>
<feature type="domain" description="EGF-like" evidence="10">
    <location>
        <begin position="273"/>
        <end position="309"/>
    </location>
</feature>
<dbReference type="PROSITE" id="PS00022">
    <property type="entry name" value="EGF_1"/>
    <property type="match status" value="6"/>
</dbReference>
<dbReference type="SMART" id="SM00180">
    <property type="entry name" value="EGF_Lam"/>
    <property type="match status" value="4"/>
</dbReference>
<organism evidence="12 13">
    <name type="scientific">Actinia tenebrosa</name>
    <name type="common">Australian red waratah sea anemone</name>
    <dbReference type="NCBI Taxonomy" id="6105"/>
    <lineage>
        <taxon>Eukaryota</taxon>
        <taxon>Metazoa</taxon>
        <taxon>Cnidaria</taxon>
        <taxon>Anthozoa</taxon>
        <taxon>Hexacorallia</taxon>
        <taxon>Actiniaria</taxon>
        <taxon>Actiniidae</taxon>
        <taxon>Actinia</taxon>
    </lineage>
</organism>
<comment type="caution">
    <text evidence="6">Lacks conserved residue(s) required for the propagation of feature annotation.</text>
</comment>
<evidence type="ECO:0000256" key="4">
    <source>
        <dbReference type="ARBA" id="ARBA00022737"/>
    </source>
</evidence>
<comment type="similarity">
    <text evidence="1">Belongs to the EGF domain peptide family.</text>
</comment>
<dbReference type="InterPro" id="IPR042635">
    <property type="entry name" value="MEGF10/SREC1/2-like"/>
</dbReference>
<evidence type="ECO:0000256" key="7">
    <source>
        <dbReference type="SAM" id="MobiDB-lite"/>
    </source>
</evidence>
<dbReference type="InParanoid" id="A0A6P8IAS3"/>
<proteinExistence type="inferred from homology"/>
<evidence type="ECO:0000259" key="11">
    <source>
        <dbReference type="PROSITE" id="PS51041"/>
    </source>
</evidence>
<evidence type="ECO:0000256" key="9">
    <source>
        <dbReference type="SAM" id="SignalP"/>
    </source>
</evidence>
<feature type="domain" description="EGF-like" evidence="10">
    <location>
        <begin position="144"/>
        <end position="179"/>
    </location>
</feature>
<accession>A0A6P8IAS3</accession>
<keyword evidence="8" id="KW-0472">Membrane</keyword>
<feature type="disulfide bond" evidence="6">
    <location>
        <begin position="169"/>
        <end position="178"/>
    </location>
</feature>
<dbReference type="FunFam" id="2.170.300.10:FF:000002">
    <property type="entry name" value="Multiple epidermal growth factor-like domains 10"/>
    <property type="match status" value="1"/>
</dbReference>
<keyword evidence="12" id="KW-1185">Reference proteome</keyword>
<dbReference type="PANTHER" id="PTHR24043">
    <property type="entry name" value="SCAVENGER RECEPTOR CLASS F"/>
    <property type="match status" value="1"/>
</dbReference>
<dbReference type="InterPro" id="IPR011489">
    <property type="entry name" value="EMI_domain"/>
</dbReference>